<feature type="compositionally biased region" description="Basic residues" evidence="1">
    <location>
        <begin position="186"/>
        <end position="206"/>
    </location>
</feature>
<dbReference type="EMBL" id="JABSTR010000001">
    <property type="protein sequence ID" value="KAH9361810.1"/>
    <property type="molecule type" value="Genomic_DNA"/>
</dbReference>
<name>A0A9J6FFF5_HAELO</name>
<evidence type="ECO:0000313" key="3">
    <source>
        <dbReference type="Proteomes" id="UP000821853"/>
    </source>
</evidence>
<dbReference type="AlphaFoldDB" id="A0A9J6FFF5"/>
<dbReference type="OrthoDB" id="6490517at2759"/>
<organism evidence="2 3">
    <name type="scientific">Haemaphysalis longicornis</name>
    <name type="common">Bush tick</name>
    <dbReference type="NCBI Taxonomy" id="44386"/>
    <lineage>
        <taxon>Eukaryota</taxon>
        <taxon>Metazoa</taxon>
        <taxon>Ecdysozoa</taxon>
        <taxon>Arthropoda</taxon>
        <taxon>Chelicerata</taxon>
        <taxon>Arachnida</taxon>
        <taxon>Acari</taxon>
        <taxon>Parasitiformes</taxon>
        <taxon>Ixodida</taxon>
        <taxon>Ixodoidea</taxon>
        <taxon>Ixodidae</taxon>
        <taxon>Haemaphysalinae</taxon>
        <taxon>Haemaphysalis</taxon>
    </lineage>
</organism>
<accession>A0A9J6FFF5</accession>
<sequence>MLGHSNLASGDTRATSMLDKTGLNGSPVKKPPPPYLSRSTLKRHLRRTYGRRPMELVKRYFRSMFDLADYASYAAFLLRCRDMRIVPRCYRVECPDIKYTRHVLRILDECSYRLMLADLDYHRLRKLQLSSFLERVHERLEKIVSPEDLNAMVVLAKAKYNDIIHTSRVNSLACSRNCSRSTALVGRRKTPKRRKKGPRRRRREMTIRRRKTTTGRRKMTMRRESMTVKRWMTMRRKMTMRRRSVTVRRRMTLRRKMTMRRRSMTVRRRMTLRRKITMRRRSMTVRRRMTRRKMTTRKKTTMRRKMRMRNDAPLHKYRTRLTDFFMDGSFTTPTAPPPSPRENELAARKHNHFVDGVDRRFSVVLPWETAG</sequence>
<reference evidence="2 3" key="1">
    <citation type="journal article" date="2020" name="Cell">
        <title>Large-Scale Comparative Analyses of Tick Genomes Elucidate Their Genetic Diversity and Vector Capacities.</title>
        <authorList>
            <consortium name="Tick Genome and Microbiome Consortium (TIGMIC)"/>
            <person name="Jia N."/>
            <person name="Wang J."/>
            <person name="Shi W."/>
            <person name="Du L."/>
            <person name="Sun Y."/>
            <person name="Zhan W."/>
            <person name="Jiang J.F."/>
            <person name="Wang Q."/>
            <person name="Zhang B."/>
            <person name="Ji P."/>
            <person name="Bell-Sakyi L."/>
            <person name="Cui X.M."/>
            <person name="Yuan T.T."/>
            <person name="Jiang B.G."/>
            <person name="Yang W.F."/>
            <person name="Lam T.T."/>
            <person name="Chang Q.C."/>
            <person name="Ding S.J."/>
            <person name="Wang X.J."/>
            <person name="Zhu J.G."/>
            <person name="Ruan X.D."/>
            <person name="Zhao L."/>
            <person name="Wei J.T."/>
            <person name="Ye R.Z."/>
            <person name="Que T.C."/>
            <person name="Du C.H."/>
            <person name="Zhou Y.H."/>
            <person name="Cheng J.X."/>
            <person name="Dai P.F."/>
            <person name="Guo W.B."/>
            <person name="Han X.H."/>
            <person name="Huang E.J."/>
            <person name="Li L.F."/>
            <person name="Wei W."/>
            <person name="Gao Y.C."/>
            <person name="Liu J.Z."/>
            <person name="Shao H.Z."/>
            <person name="Wang X."/>
            <person name="Wang C.C."/>
            <person name="Yang T.C."/>
            <person name="Huo Q.B."/>
            <person name="Li W."/>
            <person name="Chen H.Y."/>
            <person name="Chen S.E."/>
            <person name="Zhou L.G."/>
            <person name="Ni X.B."/>
            <person name="Tian J.H."/>
            <person name="Sheng Y."/>
            <person name="Liu T."/>
            <person name="Pan Y.S."/>
            <person name="Xia L.Y."/>
            <person name="Li J."/>
            <person name="Zhao F."/>
            <person name="Cao W.C."/>
        </authorList>
    </citation>
    <scope>NUCLEOTIDE SEQUENCE [LARGE SCALE GENOMIC DNA]</scope>
    <source>
        <strain evidence="2">HaeL-2018</strain>
    </source>
</reference>
<keyword evidence="3" id="KW-1185">Reference proteome</keyword>
<dbReference type="VEuPathDB" id="VectorBase:HLOH_055937"/>
<feature type="region of interest" description="Disordered" evidence="1">
    <location>
        <begin position="282"/>
        <end position="305"/>
    </location>
</feature>
<feature type="region of interest" description="Disordered" evidence="1">
    <location>
        <begin position="1"/>
        <end position="38"/>
    </location>
</feature>
<dbReference type="Proteomes" id="UP000821853">
    <property type="component" value="Chromosome 1"/>
</dbReference>
<proteinExistence type="predicted"/>
<protein>
    <submittedName>
        <fullName evidence="2">Uncharacterized protein</fullName>
    </submittedName>
</protein>
<comment type="caution">
    <text evidence="2">The sequence shown here is derived from an EMBL/GenBank/DDBJ whole genome shotgun (WGS) entry which is preliminary data.</text>
</comment>
<evidence type="ECO:0000256" key="1">
    <source>
        <dbReference type="SAM" id="MobiDB-lite"/>
    </source>
</evidence>
<feature type="compositionally biased region" description="Polar residues" evidence="1">
    <location>
        <begin position="1"/>
        <end position="15"/>
    </location>
</feature>
<evidence type="ECO:0000313" key="2">
    <source>
        <dbReference type="EMBL" id="KAH9361810.1"/>
    </source>
</evidence>
<feature type="region of interest" description="Disordered" evidence="1">
    <location>
        <begin position="182"/>
        <end position="206"/>
    </location>
</feature>
<gene>
    <name evidence="2" type="ORF">HPB48_003781</name>
</gene>